<dbReference type="InterPro" id="IPR050194">
    <property type="entry name" value="Glycosyltransferase_grp1"/>
</dbReference>
<feature type="domain" description="Glycosyltransferase subfamily 4-like N-terminal" evidence="4">
    <location>
        <begin position="22"/>
        <end position="185"/>
    </location>
</feature>
<dbReference type="PANTHER" id="PTHR45947">
    <property type="entry name" value="SULFOQUINOVOSYL TRANSFERASE SQD2"/>
    <property type="match status" value="1"/>
</dbReference>
<proteinExistence type="predicted"/>
<organism evidence="5 6">
    <name type="scientific">Rhodoglobus aureus</name>
    <dbReference type="NCBI Taxonomy" id="191497"/>
    <lineage>
        <taxon>Bacteria</taxon>
        <taxon>Bacillati</taxon>
        <taxon>Actinomycetota</taxon>
        <taxon>Actinomycetes</taxon>
        <taxon>Micrococcales</taxon>
        <taxon>Microbacteriaceae</taxon>
        <taxon>Rhodoglobus</taxon>
    </lineage>
</organism>
<comment type="caution">
    <text evidence="5">The sequence shown here is derived from an EMBL/GenBank/DDBJ whole genome shotgun (WGS) entry which is preliminary data.</text>
</comment>
<dbReference type="Gene3D" id="3.40.50.2000">
    <property type="entry name" value="Glycogen Phosphorylase B"/>
    <property type="match status" value="2"/>
</dbReference>
<dbReference type="Proteomes" id="UP001500943">
    <property type="component" value="Unassembled WGS sequence"/>
</dbReference>
<keyword evidence="3" id="KW-0808">Transferase</keyword>
<dbReference type="Pfam" id="PF13692">
    <property type="entry name" value="Glyco_trans_1_4"/>
    <property type="match status" value="1"/>
</dbReference>
<dbReference type="SUPFAM" id="SSF53756">
    <property type="entry name" value="UDP-Glycosyltransferase/glycogen phosphorylase"/>
    <property type="match status" value="1"/>
</dbReference>
<protein>
    <recommendedName>
        <fullName evidence="1">D-inositol 3-phosphate glycosyltransferase</fullName>
    </recommendedName>
</protein>
<evidence type="ECO:0000256" key="1">
    <source>
        <dbReference type="ARBA" id="ARBA00021292"/>
    </source>
</evidence>
<evidence type="ECO:0000313" key="6">
    <source>
        <dbReference type="Proteomes" id="UP001500943"/>
    </source>
</evidence>
<dbReference type="Pfam" id="PF13579">
    <property type="entry name" value="Glyco_trans_4_4"/>
    <property type="match status" value="1"/>
</dbReference>
<evidence type="ECO:0000259" key="4">
    <source>
        <dbReference type="Pfam" id="PF13579"/>
    </source>
</evidence>
<evidence type="ECO:0000256" key="3">
    <source>
        <dbReference type="ARBA" id="ARBA00022679"/>
    </source>
</evidence>
<evidence type="ECO:0000313" key="5">
    <source>
        <dbReference type="EMBL" id="GAA1225392.1"/>
    </source>
</evidence>
<dbReference type="PANTHER" id="PTHR45947:SF3">
    <property type="entry name" value="SULFOQUINOVOSYL TRANSFERASE SQD2"/>
    <property type="match status" value="1"/>
</dbReference>
<reference evidence="6" key="1">
    <citation type="journal article" date="2019" name="Int. J. Syst. Evol. Microbiol.">
        <title>The Global Catalogue of Microorganisms (GCM) 10K type strain sequencing project: providing services to taxonomists for standard genome sequencing and annotation.</title>
        <authorList>
            <consortium name="The Broad Institute Genomics Platform"/>
            <consortium name="The Broad Institute Genome Sequencing Center for Infectious Disease"/>
            <person name="Wu L."/>
            <person name="Ma J."/>
        </authorList>
    </citation>
    <scope>NUCLEOTIDE SEQUENCE [LARGE SCALE GENOMIC DNA]</scope>
    <source>
        <strain evidence="6">JCM 12762</strain>
    </source>
</reference>
<dbReference type="CDD" id="cd03794">
    <property type="entry name" value="GT4_WbuB-like"/>
    <property type="match status" value="1"/>
</dbReference>
<dbReference type="InterPro" id="IPR028098">
    <property type="entry name" value="Glyco_trans_4-like_N"/>
</dbReference>
<name>A0ABP4GHI3_9MICO</name>
<gene>
    <name evidence="5" type="ORF">GCM10009655_25180</name>
</gene>
<dbReference type="EMBL" id="BAAAKW010000063">
    <property type="protein sequence ID" value="GAA1225392.1"/>
    <property type="molecule type" value="Genomic_DNA"/>
</dbReference>
<sequence length="386" mass="41389">MTSPHKRAILASRVYAPEGTAAAYRLEQLTAALESRGYSVLVLTTSAPSGPRSSKNVRRWPVLRDPSGSVRGYLQYASFDIPLFFRLLFAPRSAFVVVEPPPTTGLVARIALGIRRTPYFYYSADVTSAAVRTIGAPVLVVKLVTAMERFALKGARGVLAVSEGVKEELRALVSDQSKITIVGTGVDTSIYRPTGPSVTSDAPYFVYAGTMSEFQGSEVFVEAFVRVAQQHPTIRLKMFGGGVDVKKLKKIAEPVGDRVEFHGFVESEVVAAHLRGAHAGLASVRPGLGYDFAIPTKALVAVACGTPLLFAGVGPIRELAIKHELGWAVDWDVTAVAEAMLEAAQRDRTDLAPPKVEWLTANYSLQAAAERGSDAIALSLSATTLK</sequence>
<evidence type="ECO:0000256" key="2">
    <source>
        <dbReference type="ARBA" id="ARBA00022676"/>
    </source>
</evidence>
<keyword evidence="2" id="KW-0328">Glycosyltransferase</keyword>
<keyword evidence="6" id="KW-1185">Reference proteome</keyword>
<dbReference type="RefSeq" id="WP_343926373.1">
    <property type="nucleotide sequence ID" value="NZ_BAAAKW010000063.1"/>
</dbReference>
<accession>A0ABP4GHI3</accession>